<proteinExistence type="predicted"/>
<protein>
    <submittedName>
        <fullName evidence="1">Uncharacterized protein</fullName>
    </submittedName>
</protein>
<evidence type="ECO:0000313" key="1">
    <source>
        <dbReference type="EMBL" id="CAF4762499.1"/>
    </source>
</evidence>
<gene>
    <name evidence="1" type="ORF">SMN809_LOCUS45594</name>
</gene>
<feature type="non-terminal residue" evidence="1">
    <location>
        <position position="1"/>
    </location>
</feature>
<reference evidence="1" key="1">
    <citation type="submission" date="2021-02" db="EMBL/GenBank/DDBJ databases">
        <authorList>
            <person name="Nowell W R."/>
        </authorList>
    </citation>
    <scope>NUCLEOTIDE SEQUENCE</scope>
</reference>
<dbReference type="EMBL" id="CAJOBI010139834">
    <property type="protein sequence ID" value="CAF4762499.1"/>
    <property type="molecule type" value="Genomic_DNA"/>
</dbReference>
<dbReference type="Proteomes" id="UP000676336">
    <property type="component" value="Unassembled WGS sequence"/>
</dbReference>
<name>A0A8S3B1D9_9BILA</name>
<dbReference type="AlphaFoldDB" id="A0A8S3B1D9"/>
<organism evidence="1 2">
    <name type="scientific">Rotaria magnacalcarata</name>
    <dbReference type="NCBI Taxonomy" id="392030"/>
    <lineage>
        <taxon>Eukaryota</taxon>
        <taxon>Metazoa</taxon>
        <taxon>Spiralia</taxon>
        <taxon>Gnathifera</taxon>
        <taxon>Rotifera</taxon>
        <taxon>Eurotatoria</taxon>
        <taxon>Bdelloidea</taxon>
        <taxon>Philodinida</taxon>
        <taxon>Philodinidae</taxon>
        <taxon>Rotaria</taxon>
    </lineage>
</organism>
<sequence length="52" mass="5132">ELAGTTGGGGAGGGIDIGGVGTRLERNEVANGGPLFDVIIERILPSDEAVPR</sequence>
<accession>A0A8S3B1D9</accession>
<evidence type="ECO:0000313" key="2">
    <source>
        <dbReference type="Proteomes" id="UP000676336"/>
    </source>
</evidence>
<comment type="caution">
    <text evidence="1">The sequence shown here is derived from an EMBL/GenBank/DDBJ whole genome shotgun (WGS) entry which is preliminary data.</text>
</comment>